<proteinExistence type="inferred from homology"/>
<dbReference type="InterPro" id="IPR041468">
    <property type="entry name" value="HTH_ParB/Spo0J"/>
</dbReference>
<dbReference type="Pfam" id="PF17762">
    <property type="entry name" value="HTH_ParB"/>
    <property type="match status" value="1"/>
</dbReference>
<accession>A0A1X2ZNC1</accession>
<sequence length="467" mass="53732">MGITIEDLPVEDLHPNPNNPRRQVGDVADLEASIRSQGIKQPLLVTPTGETDIDGHAQYRVVIGHRRLAAAKQAGLESVPAIIERMDARREREVMLVENSQRSDLTPIEEADGYQGLLDLGVGVKEMAEKTGRSDRFVRRRLRIARIPQETRDVAADFSQMSLDQLDRLAEFESDPDMQRELARADDFDWTYQRLSRERRKAAWHDKAQKALAKAGIKVESFPDGKNFWNWHPYGYRAGRMISNIETDFWTSFTRESDWPSARVYENSAFDEFCTYLPVPADELEKDKAKTDEDNAIKARGRELNRQAREFEAIAKANRTTWLKHNLRALTHEHAETGICRLALADTVGWRSVFPYQSYKGEDVIRELIAFGWSLPITEHDDEHWSLECKENLDSIRMVLKDRPLRILDVLAARCESNIGWNYWRQRHGVDDMGIWYDVLERIGYQVSEDERKALKGAYLGGGDDES</sequence>
<dbReference type="InterPro" id="IPR004437">
    <property type="entry name" value="ParB/RepB/Spo0J"/>
</dbReference>
<dbReference type="RefSeq" id="WP_085408326.1">
    <property type="nucleotide sequence ID" value="NZ_LNKF01000002.1"/>
</dbReference>
<dbReference type="GO" id="GO:0003677">
    <property type="term" value="F:DNA binding"/>
    <property type="evidence" value="ECO:0007669"/>
    <property type="project" value="InterPro"/>
</dbReference>
<dbReference type="InterPro" id="IPR003115">
    <property type="entry name" value="ParB_N"/>
</dbReference>
<dbReference type="SMART" id="SM00470">
    <property type="entry name" value="ParB"/>
    <property type="match status" value="1"/>
</dbReference>
<gene>
    <name evidence="5" type="ORF">AD0028_0892</name>
</gene>
<evidence type="ECO:0000256" key="2">
    <source>
        <dbReference type="ARBA" id="ARBA00022829"/>
    </source>
</evidence>
<feature type="domain" description="ParB-like N-terminal" evidence="4">
    <location>
        <begin position="6"/>
        <end position="100"/>
    </location>
</feature>
<evidence type="ECO:0000259" key="4">
    <source>
        <dbReference type="SMART" id="SM00470"/>
    </source>
</evidence>
<organism evidence="5 6">
    <name type="scientific">Bifidobacterium adolescentis</name>
    <dbReference type="NCBI Taxonomy" id="1680"/>
    <lineage>
        <taxon>Bacteria</taxon>
        <taxon>Bacillati</taxon>
        <taxon>Actinomycetota</taxon>
        <taxon>Actinomycetes</taxon>
        <taxon>Bifidobacteriales</taxon>
        <taxon>Bifidobacteriaceae</taxon>
        <taxon>Bifidobacterium</taxon>
    </lineage>
</organism>
<dbReference type="InterPro" id="IPR036086">
    <property type="entry name" value="ParB/Sulfiredoxin_sf"/>
</dbReference>
<comment type="caution">
    <text evidence="5">The sequence shown here is derived from an EMBL/GenBank/DDBJ whole genome shotgun (WGS) entry which is preliminary data.</text>
</comment>
<dbReference type="NCBIfam" id="TIGR00180">
    <property type="entry name" value="parB_part"/>
    <property type="match status" value="1"/>
</dbReference>
<evidence type="ECO:0000313" key="5">
    <source>
        <dbReference type="EMBL" id="OSG95651.1"/>
    </source>
</evidence>
<feature type="region of interest" description="Disordered" evidence="3">
    <location>
        <begin position="1"/>
        <end position="23"/>
    </location>
</feature>
<dbReference type="PANTHER" id="PTHR33375:SF1">
    <property type="entry name" value="CHROMOSOME-PARTITIONING PROTEIN PARB-RELATED"/>
    <property type="match status" value="1"/>
</dbReference>
<dbReference type="Gene3D" id="1.10.10.2830">
    <property type="match status" value="1"/>
</dbReference>
<dbReference type="AlphaFoldDB" id="A0A1X2ZNC1"/>
<dbReference type="GO" id="GO:0007059">
    <property type="term" value="P:chromosome segregation"/>
    <property type="evidence" value="ECO:0007669"/>
    <property type="project" value="UniProtKB-KW"/>
</dbReference>
<dbReference type="Gene3D" id="3.90.1530.30">
    <property type="match status" value="1"/>
</dbReference>
<protein>
    <submittedName>
        <fullName evidence="5">Chromosome partitioning protein ParB</fullName>
    </submittedName>
</protein>
<evidence type="ECO:0000256" key="1">
    <source>
        <dbReference type="ARBA" id="ARBA00006295"/>
    </source>
</evidence>
<reference evidence="5 6" key="1">
    <citation type="journal article" date="2016" name="Sci. Rep.">
        <title>Evaluation of genetic diversity among strains of the human gut commensal Bifidobacterium adolescentis.</title>
        <authorList>
            <person name="Duranti S."/>
            <person name="Milani C."/>
            <person name="Lugli G.A."/>
            <person name="Mancabelli L."/>
            <person name="Turroni F."/>
            <person name="Ferrario C."/>
            <person name="Mangifesta M."/>
            <person name="Viappiani A."/>
            <person name="Sanchez B."/>
            <person name="Margolles A."/>
            <person name="van Sinderen D."/>
            <person name="Ventura M."/>
        </authorList>
    </citation>
    <scope>NUCLEOTIDE SEQUENCE [LARGE SCALE GENOMIC DNA]</scope>
    <source>
        <strain evidence="5 6">AD2-8</strain>
    </source>
</reference>
<dbReference type="InterPro" id="IPR050336">
    <property type="entry name" value="Chromosome_partition/occlusion"/>
</dbReference>
<evidence type="ECO:0000313" key="6">
    <source>
        <dbReference type="Proteomes" id="UP000193664"/>
    </source>
</evidence>
<evidence type="ECO:0000256" key="3">
    <source>
        <dbReference type="SAM" id="MobiDB-lite"/>
    </source>
</evidence>
<dbReference type="PANTHER" id="PTHR33375">
    <property type="entry name" value="CHROMOSOME-PARTITIONING PROTEIN PARB-RELATED"/>
    <property type="match status" value="1"/>
</dbReference>
<dbReference type="Proteomes" id="UP000193664">
    <property type="component" value="Unassembled WGS sequence"/>
</dbReference>
<dbReference type="EMBL" id="LNKF01000002">
    <property type="protein sequence ID" value="OSG95651.1"/>
    <property type="molecule type" value="Genomic_DNA"/>
</dbReference>
<comment type="similarity">
    <text evidence="1">Belongs to the ParB family.</text>
</comment>
<dbReference type="SUPFAM" id="SSF110849">
    <property type="entry name" value="ParB/Sulfiredoxin"/>
    <property type="match status" value="1"/>
</dbReference>
<dbReference type="Pfam" id="PF02195">
    <property type="entry name" value="ParB_N"/>
    <property type="match status" value="1"/>
</dbReference>
<keyword evidence="2" id="KW-0159">Chromosome partition</keyword>
<dbReference type="GO" id="GO:0005694">
    <property type="term" value="C:chromosome"/>
    <property type="evidence" value="ECO:0007669"/>
    <property type="project" value="TreeGrafter"/>
</dbReference>
<name>A0A1X2ZNC1_BIFAD</name>